<dbReference type="GO" id="GO:0019826">
    <property type="term" value="F:oxygen sensor activity"/>
    <property type="evidence" value="ECO:0007669"/>
    <property type="project" value="UniProtKB-ARBA"/>
</dbReference>
<keyword evidence="4" id="KW-0597">Phosphoprotein</keyword>
<reference evidence="12" key="2">
    <citation type="submission" date="2020-02" db="EMBL/GenBank/DDBJ databases">
        <authorList>
            <person name="Matsumoto Y."/>
            <person name="Motooka D."/>
            <person name="Nakamura S."/>
        </authorList>
    </citation>
    <scope>NUCLEOTIDE SEQUENCE</scope>
    <source>
        <strain evidence="12">JCM 13671</strain>
    </source>
</reference>
<evidence type="ECO:0000256" key="8">
    <source>
        <dbReference type="ARBA" id="ARBA00022842"/>
    </source>
</evidence>
<evidence type="ECO:0000313" key="13">
    <source>
        <dbReference type="Proteomes" id="UP000466931"/>
    </source>
</evidence>
<dbReference type="GO" id="GO:0070026">
    <property type="term" value="F:nitric oxide binding"/>
    <property type="evidence" value="ECO:0007669"/>
    <property type="project" value="UniProtKB-ARBA"/>
</dbReference>
<name>A0A7I7XRB2_9MYCO</name>
<evidence type="ECO:0000259" key="11">
    <source>
        <dbReference type="SMART" id="SM00065"/>
    </source>
</evidence>
<dbReference type="GO" id="GO:0019825">
    <property type="term" value="F:oxygen binding"/>
    <property type="evidence" value="ECO:0007669"/>
    <property type="project" value="UniProtKB-ARBA"/>
</dbReference>
<dbReference type="InterPro" id="IPR036890">
    <property type="entry name" value="HATPase_C_sf"/>
</dbReference>
<evidence type="ECO:0000256" key="3">
    <source>
        <dbReference type="ARBA" id="ARBA00022490"/>
    </source>
</evidence>
<dbReference type="Proteomes" id="UP000466931">
    <property type="component" value="Chromosome"/>
</dbReference>
<dbReference type="InterPro" id="IPR003018">
    <property type="entry name" value="GAF"/>
</dbReference>
<keyword evidence="6" id="KW-0479">Metal-binding</keyword>
<dbReference type="InterPro" id="IPR003594">
    <property type="entry name" value="HATPase_dom"/>
</dbReference>
<keyword evidence="5" id="KW-0808">Transferase</keyword>
<dbReference type="SUPFAM" id="SSF55781">
    <property type="entry name" value="GAF domain-like"/>
    <property type="match status" value="2"/>
</dbReference>
<dbReference type="AlphaFoldDB" id="A0A7I7XRB2"/>
<evidence type="ECO:0000313" key="12">
    <source>
        <dbReference type="EMBL" id="BBZ31827.1"/>
    </source>
</evidence>
<dbReference type="PANTHER" id="PTHR24421:SF56">
    <property type="entry name" value="OXYGEN SENSOR HISTIDINE KINASE RESPONSE REGULATOR DOST"/>
    <property type="match status" value="1"/>
</dbReference>
<evidence type="ECO:0000256" key="10">
    <source>
        <dbReference type="ARBA" id="ARBA00023012"/>
    </source>
</evidence>
<organism evidence="12 13">
    <name type="scientific">Mycolicibacterium confluentis</name>
    <dbReference type="NCBI Taxonomy" id="28047"/>
    <lineage>
        <taxon>Bacteria</taxon>
        <taxon>Bacillati</taxon>
        <taxon>Actinomycetota</taxon>
        <taxon>Actinomycetes</taxon>
        <taxon>Mycobacteriales</taxon>
        <taxon>Mycobacteriaceae</taxon>
        <taxon>Mycolicibacterium</taxon>
    </lineage>
</organism>
<dbReference type="Gene3D" id="3.30.450.40">
    <property type="match status" value="2"/>
</dbReference>
<dbReference type="GO" id="GO:0070025">
    <property type="term" value="F:carbon monoxide binding"/>
    <property type="evidence" value="ECO:0007669"/>
    <property type="project" value="UniProtKB-ARBA"/>
</dbReference>
<feature type="domain" description="GAF" evidence="11">
    <location>
        <begin position="25"/>
        <end position="175"/>
    </location>
</feature>
<dbReference type="Pfam" id="PF13492">
    <property type="entry name" value="GAF_3"/>
    <property type="match status" value="1"/>
</dbReference>
<dbReference type="RefSeq" id="WP_234813066.1">
    <property type="nucleotide sequence ID" value="NZ_AP022612.1"/>
</dbReference>
<keyword evidence="10" id="KW-0902">Two-component regulatory system</keyword>
<keyword evidence="9" id="KW-0408">Iron</keyword>
<dbReference type="Pfam" id="PF13185">
    <property type="entry name" value="GAF_2"/>
    <property type="match status" value="1"/>
</dbReference>
<evidence type="ECO:0000256" key="4">
    <source>
        <dbReference type="ARBA" id="ARBA00022553"/>
    </source>
</evidence>
<dbReference type="EMBL" id="AP022612">
    <property type="protein sequence ID" value="BBZ31827.1"/>
    <property type="molecule type" value="Genomic_DNA"/>
</dbReference>
<evidence type="ECO:0000256" key="2">
    <source>
        <dbReference type="ARBA" id="ARBA00001971"/>
    </source>
</evidence>
<dbReference type="GO" id="GO:0000155">
    <property type="term" value="F:phosphorelay sensor kinase activity"/>
    <property type="evidence" value="ECO:0007669"/>
    <property type="project" value="InterPro"/>
</dbReference>
<dbReference type="GO" id="GO:0020037">
    <property type="term" value="F:heme binding"/>
    <property type="evidence" value="ECO:0007669"/>
    <property type="project" value="UniProtKB-ARBA"/>
</dbReference>
<dbReference type="Gene3D" id="3.30.565.10">
    <property type="entry name" value="Histidine kinase-like ATPase, C-terminal domain"/>
    <property type="match status" value="1"/>
</dbReference>
<evidence type="ECO:0000256" key="1">
    <source>
        <dbReference type="ARBA" id="ARBA00001946"/>
    </source>
</evidence>
<keyword evidence="8" id="KW-0460">Magnesium</keyword>
<comment type="cofactor">
    <cofactor evidence="2">
        <name>heme</name>
        <dbReference type="ChEBI" id="CHEBI:30413"/>
    </cofactor>
</comment>
<evidence type="ECO:0000256" key="7">
    <source>
        <dbReference type="ARBA" id="ARBA00022777"/>
    </source>
</evidence>
<dbReference type="SUPFAM" id="SSF55874">
    <property type="entry name" value="ATPase domain of HSP90 chaperone/DNA topoisomerase II/histidine kinase"/>
    <property type="match status" value="1"/>
</dbReference>
<sequence>MSEQSDVRVRDGLVDAMLAVTSELDLEQALQTIVDTAMNLVGARYGALGVAAPTGSEHLLERFLYEGIDDATRHRIGPLPSGKGVLGLLFSTTEPVRIPDLSQHPAAVGFPPHHPPMHSFLGVPVRIREQVFGNLYLTEKTGAAEFTADDEVLVQALAAAAGIAIENARLYQSARTRQEWIEATRDISTNLLAGDEPAQVHRQIVDEALNLIHGSYSALLVPGDQPGELTVTAATRDDLLGRSVDVEDSVVGQVFSMQKPLRVKAFSDLGDNGGTALVLPMREPNAVSGVLVCVAGDGAACTDEQLPMMAAFADQAGLALHLASVQRRMRELDVLSDRDRIARDLHDHVIQRLFAVGLSLQGARTTDEGTARRISTALDDLQDVVQEIRTAIFDLHGGSVTRFRQRLEQAVAQMTANSPVRPNLHVSGPLSVVEATLADHAEAVVREAVSNVVRHASASTVTVTVAVDDNLTVTVVDNGDGYPEHTTPSGLANLAVRATECGGELHLGATPDGGARLVWRVPLP</sequence>
<dbReference type="GO" id="GO:0046983">
    <property type="term" value="F:protein dimerization activity"/>
    <property type="evidence" value="ECO:0007669"/>
    <property type="project" value="InterPro"/>
</dbReference>
<dbReference type="GO" id="GO:0016020">
    <property type="term" value="C:membrane"/>
    <property type="evidence" value="ECO:0007669"/>
    <property type="project" value="InterPro"/>
</dbReference>
<keyword evidence="7 12" id="KW-0418">Kinase</keyword>
<dbReference type="GO" id="GO:0005524">
    <property type="term" value="F:ATP binding"/>
    <property type="evidence" value="ECO:0007669"/>
    <property type="project" value="UniProtKB-ARBA"/>
</dbReference>
<dbReference type="Pfam" id="PF02518">
    <property type="entry name" value="HATPase_c"/>
    <property type="match status" value="1"/>
</dbReference>
<dbReference type="InterPro" id="IPR050482">
    <property type="entry name" value="Sensor_HK_TwoCompSys"/>
</dbReference>
<dbReference type="Gene3D" id="1.20.5.1930">
    <property type="match status" value="1"/>
</dbReference>
<dbReference type="InterPro" id="IPR011712">
    <property type="entry name" value="Sig_transdc_His_kin_sub3_dim/P"/>
</dbReference>
<dbReference type="FunFam" id="3.30.450.40:FF:000052">
    <property type="entry name" value="Oxygen sensor histidine kinase response regulator DevS/DosS"/>
    <property type="match status" value="1"/>
</dbReference>
<accession>A0A7I7XRB2</accession>
<dbReference type="GO" id="GO:0000287">
    <property type="term" value="F:magnesium ion binding"/>
    <property type="evidence" value="ECO:0007669"/>
    <property type="project" value="UniProtKB-ARBA"/>
</dbReference>
<dbReference type="InterPro" id="IPR029016">
    <property type="entry name" value="GAF-like_dom_sf"/>
</dbReference>
<comment type="cofactor">
    <cofactor evidence="1">
        <name>Mg(2+)</name>
        <dbReference type="ChEBI" id="CHEBI:18420"/>
    </cofactor>
</comment>
<evidence type="ECO:0000256" key="5">
    <source>
        <dbReference type="ARBA" id="ARBA00022679"/>
    </source>
</evidence>
<reference evidence="12" key="1">
    <citation type="journal article" date="2019" name="Emerg. Microbes Infect.">
        <title>Comprehensive subspecies identification of 175 nontuberculous mycobacteria species based on 7547 genomic profiles.</title>
        <authorList>
            <person name="Matsumoto Y."/>
            <person name="Kinjo T."/>
            <person name="Motooka D."/>
            <person name="Nabeya D."/>
            <person name="Jung N."/>
            <person name="Uechi K."/>
            <person name="Horii T."/>
            <person name="Iida T."/>
            <person name="Fujita J."/>
            <person name="Nakamura S."/>
        </authorList>
    </citation>
    <scope>NUCLEOTIDE SEQUENCE [LARGE SCALE GENOMIC DNA]</scope>
    <source>
        <strain evidence="12">JCM 13671</strain>
    </source>
</reference>
<dbReference type="SMART" id="SM00065">
    <property type="entry name" value="GAF"/>
    <property type="match status" value="1"/>
</dbReference>
<evidence type="ECO:0000256" key="6">
    <source>
        <dbReference type="ARBA" id="ARBA00022723"/>
    </source>
</evidence>
<keyword evidence="3" id="KW-0963">Cytoplasm</keyword>
<dbReference type="Pfam" id="PF07730">
    <property type="entry name" value="HisKA_3"/>
    <property type="match status" value="1"/>
</dbReference>
<dbReference type="GO" id="GO:0070483">
    <property type="term" value="P:detection of hypoxia"/>
    <property type="evidence" value="ECO:0007669"/>
    <property type="project" value="UniProtKB-ARBA"/>
</dbReference>
<protein>
    <submittedName>
        <fullName evidence="12">Histidine kinase</fullName>
    </submittedName>
</protein>
<proteinExistence type="predicted"/>
<dbReference type="PANTHER" id="PTHR24421">
    <property type="entry name" value="NITRATE/NITRITE SENSOR PROTEIN NARX-RELATED"/>
    <property type="match status" value="1"/>
</dbReference>
<dbReference type="CDD" id="cd16917">
    <property type="entry name" value="HATPase_UhpB-NarQ-NarX-like"/>
    <property type="match status" value="1"/>
</dbReference>
<keyword evidence="13" id="KW-1185">Reference proteome</keyword>
<gene>
    <name evidence="12" type="ORF">MCNF_04320</name>
</gene>
<evidence type="ECO:0000256" key="9">
    <source>
        <dbReference type="ARBA" id="ARBA00023004"/>
    </source>
</evidence>